<keyword evidence="3" id="KW-1185">Reference proteome</keyword>
<comment type="caution">
    <text evidence="2">The sequence shown here is derived from an EMBL/GenBank/DDBJ whole genome shotgun (WGS) entry which is preliminary data.</text>
</comment>
<evidence type="ECO:0000313" key="2">
    <source>
        <dbReference type="EMBL" id="GAA4881988.1"/>
    </source>
</evidence>
<dbReference type="InterPro" id="IPR010262">
    <property type="entry name" value="Arylsulfotransferase_bact"/>
</dbReference>
<dbReference type="InterPro" id="IPR035391">
    <property type="entry name" value="Arylsulfotran_N"/>
</dbReference>
<evidence type="ECO:0000313" key="3">
    <source>
        <dbReference type="Proteomes" id="UP001499988"/>
    </source>
</evidence>
<dbReference type="InterPro" id="IPR038477">
    <property type="entry name" value="ASST_N_sf"/>
</dbReference>
<dbReference type="PANTHER" id="PTHR35340">
    <property type="entry name" value="PQQ ENZYME REPEAT PROTEIN-RELATED"/>
    <property type="match status" value="1"/>
</dbReference>
<dbReference type="Pfam" id="PF17425">
    <property type="entry name" value="Arylsulfotran_N"/>
    <property type="match status" value="1"/>
</dbReference>
<reference evidence="3" key="1">
    <citation type="journal article" date="2019" name="Int. J. Syst. Evol. Microbiol.">
        <title>The Global Catalogue of Microorganisms (GCM) 10K type strain sequencing project: providing services to taxonomists for standard genome sequencing and annotation.</title>
        <authorList>
            <consortium name="The Broad Institute Genomics Platform"/>
            <consortium name="The Broad Institute Genome Sequencing Center for Infectious Disease"/>
            <person name="Wu L."/>
            <person name="Ma J."/>
        </authorList>
    </citation>
    <scope>NUCLEOTIDE SEQUENCE [LARGE SCALE GENOMIC DNA]</scope>
    <source>
        <strain evidence="3">JCM 18401</strain>
    </source>
</reference>
<organism evidence="2 3">
    <name type="scientific">Ferrimonas pelagia</name>
    <dbReference type="NCBI Taxonomy" id="1177826"/>
    <lineage>
        <taxon>Bacteria</taxon>
        <taxon>Pseudomonadati</taxon>
        <taxon>Pseudomonadota</taxon>
        <taxon>Gammaproteobacteria</taxon>
        <taxon>Alteromonadales</taxon>
        <taxon>Ferrimonadaceae</taxon>
        <taxon>Ferrimonas</taxon>
    </lineage>
</organism>
<dbReference type="InterPro" id="IPR053143">
    <property type="entry name" value="Arylsulfate_ST"/>
</dbReference>
<dbReference type="RefSeq" id="WP_345334748.1">
    <property type="nucleotide sequence ID" value="NZ_BAABJZ010000022.1"/>
</dbReference>
<evidence type="ECO:0000259" key="1">
    <source>
        <dbReference type="Pfam" id="PF17425"/>
    </source>
</evidence>
<dbReference type="PANTHER" id="PTHR35340:SF10">
    <property type="entry name" value="CYTOPLASMIC PROTEIN"/>
    <property type="match status" value="1"/>
</dbReference>
<dbReference type="EMBL" id="BAABJZ010000022">
    <property type="protein sequence ID" value="GAA4881988.1"/>
    <property type="molecule type" value="Genomic_DNA"/>
</dbReference>
<name>A0ABP9EL19_9GAMM</name>
<proteinExistence type="predicted"/>
<protein>
    <submittedName>
        <fullName evidence="2">Aryl-sulfate sulfotransferase</fullName>
    </submittedName>
</protein>
<sequence length="584" mass="65449">MNKRTALLSAVIASALSLSGQVTFINEAHAVLKITRPSQGQLGNVQINPYGYAPLTAVIYLKQQQPKDMIVTVLGKGDDGVPISYPVGEQMMRTHDGVPVFGLYGDHLNLVELSYTLDGKPVTETYKIHTQPVVGPSVEGQVHSYPQVTPVAVDSEFQDRLYWVNHLPHNSNDPLLIRAGGGAFEWDRWAINFITDTQGEVRWFLDHNKMHDINVTQKRGVIMGVHQTDNGDIIFGQGQRYYRMDLLGRMIIERDLPAGFIDFSHDLQEMPNGNYLIRAAKQNYVRPDGQVVDTVRDHILEVDPHGQVVDVWDLNTILDPMRDALLIALDAKAVCLNVDDNAEGINIEPDAPFGDNAGVGTGRNWAHVNSVDYDASDDSIVISPRHQATAIKIGRDKEVKWILGPSEGWNDDLAKKLLTPVDKRGKKLNCSPQGKCENTDFDFGYSQHTSYVVPEKGTVVTFDNGDGRYHEQPAFAESKYSRGVEYKIDEKKMTVKQVWEYGKDRGYEFYSPITSITQYQADKDSMMVYFASAELFSKATTKPKLVELGYGSQDVKVELHIESTTPRQPSYRTTVIRPNKAFQK</sequence>
<feature type="domain" description="Arylsulfotransferase N-terminal" evidence="1">
    <location>
        <begin position="45"/>
        <end position="130"/>
    </location>
</feature>
<accession>A0ABP9EL19</accession>
<gene>
    <name evidence="2" type="ORF">GCM10023333_15180</name>
</gene>
<dbReference type="Pfam" id="PF05935">
    <property type="entry name" value="Arylsulfotrans"/>
    <property type="match status" value="1"/>
</dbReference>
<dbReference type="Gene3D" id="2.60.40.3100">
    <property type="entry name" value="Arylsulphate sulphotransferase monomer, N-terminal domain"/>
    <property type="match status" value="1"/>
</dbReference>
<dbReference type="Proteomes" id="UP001499988">
    <property type="component" value="Unassembled WGS sequence"/>
</dbReference>